<accession>G8XHP3</accession>
<dbReference type="PATRIC" id="fig|1003195.11.peg.979"/>
<dbReference type="InterPro" id="IPR000297">
    <property type="entry name" value="PPIase_PpiC"/>
</dbReference>
<dbReference type="PROSITE" id="PS50198">
    <property type="entry name" value="PPIC_PPIASE_2"/>
    <property type="match status" value="1"/>
</dbReference>
<keyword evidence="1" id="KW-0697">Rotamase</keyword>
<dbReference type="HOGENOM" id="CLU_107560_0_0_11"/>
<evidence type="ECO:0000313" key="5">
    <source>
        <dbReference type="Proteomes" id="UP000007842"/>
    </source>
</evidence>
<evidence type="ECO:0000256" key="2">
    <source>
        <dbReference type="SAM" id="MobiDB-lite"/>
    </source>
</evidence>
<dbReference type="OrthoDB" id="3527984at2"/>
<evidence type="ECO:0000256" key="1">
    <source>
        <dbReference type="PROSITE-ProRule" id="PRU00278"/>
    </source>
</evidence>
<dbReference type="AlphaFoldDB" id="F8JMM3"/>
<dbReference type="GO" id="GO:0003755">
    <property type="term" value="F:peptidyl-prolyl cis-trans isomerase activity"/>
    <property type="evidence" value="ECO:0007669"/>
    <property type="project" value="UniProtKB-KW"/>
</dbReference>
<keyword evidence="1" id="KW-0413">Isomerase</keyword>
<dbReference type="SUPFAM" id="SSF54534">
    <property type="entry name" value="FKBP-like"/>
    <property type="match status" value="1"/>
</dbReference>
<geneLocation type="plasmid" evidence="4 5">
    <name>pSCATT</name>
</geneLocation>
<proteinExistence type="predicted"/>
<evidence type="ECO:0000313" key="4">
    <source>
        <dbReference type="EMBL" id="AEW98908.1"/>
    </source>
</evidence>
<accession>F8JMM3</accession>
<dbReference type="InterPro" id="IPR055582">
    <property type="entry name" value="DUF7158"/>
</dbReference>
<sequence>MSAGHAAAQAQRTAEVIGTVHGRPVRRDRLDRRLAALRNGPGAAALPVAGSGEGRQLVRWTAHVLFTEELCAGLARRAGVDTGAAPPPLDALGAVQLGSVNAAAWRSHPAVGALFTAFAGAVARRPAPVAPAVRRWRLAVAEGATPQAAAGARPASIGWTTLADLPLALADAARPLAPGEHSAPVYAAGTWHVVHAVEVADAPLTAPGPDRPDPTVLVAFARRLDLERARSVRPAPGFEHPGDPAQPDNTHRH</sequence>
<keyword evidence="5" id="KW-1185">Reference proteome</keyword>
<reference evidence="5" key="1">
    <citation type="submission" date="2011-12" db="EMBL/GenBank/DDBJ databases">
        <title>Complete genome sequence of Streptomyces cattleya strain DSM 46488.</title>
        <authorList>
            <person name="Ou H.-Y."/>
            <person name="Li P."/>
            <person name="Zhao C."/>
            <person name="O'Hagan D."/>
            <person name="Deng Z."/>
        </authorList>
    </citation>
    <scope>NUCLEOTIDE SEQUENCE [LARGE SCALE GENOMIC DNA]</scope>
    <source>
        <strain evidence="5">ATCC 35852 / DSM 46488 / JCM 4925 / NBRC 14057 / NRRL 8057</strain>
        <plasmid evidence="5">Plasmid pSCATT</plasmid>
    </source>
</reference>
<organism evidence="4 5">
    <name type="scientific">Streptantibioticus cattleyicolor (strain ATCC 35852 / DSM 46488 / JCM 4925 / NBRC 14057 / NRRL 8057)</name>
    <name type="common">Streptomyces cattleya</name>
    <dbReference type="NCBI Taxonomy" id="1003195"/>
    <lineage>
        <taxon>Bacteria</taxon>
        <taxon>Bacillati</taxon>
        <taxon>Actinomycetota</taxon>
        <taxon>Actinomycetes</taxon>
        <taxon>Kitasatosporales</taxon>
        <taxon>Streptomycetaceae</taxon>
        <taxon>Streptantibioticus</taxon>
    </lineage>
</organism>
<gene>
    <name evidence="4" type="ordered locus">SCATT_p07150</name>
</gene>
<dbReference type="KEGG" id="scy:SCATT_p07150"/>
<keyword evidence="4" id="KW-0614">Plasmid</keyword>
<evidence type="ECO:0000259" key="3">
    <source>
        <dbReference type="PROSITE" id="PS50198"/>
    </source>
</evidence>
<dbReference type="Pfam" id="PF23716">
    <property type="entry name" value="DUF7158"/>
    <property type="match status" value="1"/>
</dbReference>
<dbReference type="RefSeq" id="WP_014151470.1">
    <property type="nucleotide sequence ID" value="NC_016113.1"/>
</dbReference>
<dbReference type="Proteomes" id="UP000007842">
    <property type="component" value="Plasmid pSCATT"/>
</dbReference>
<name>F8JMM3_STREN</name>
<feature type="region of interest" description="Disordered" evidence="2">
    <location>
        <begin position="230"/>
        <end position="253"/>
    </location>
</feature>
<feature type="domain" description="PpiC" evidence="3">
    <location>
        <begin position="138"/>
        <end position="198"/>
    </location>
</feature>
<dbReference type="KEGG" id="sct:SCAT_p1021"/>
<protein>
    <recommendedName>
        <fullName evidence="3">PpiC domain-containing protein</fullName>
    </recommendedName>
</protein>
<dbReference type="EMBL" id="CP003229">
    <property type="protein sequence ID" value="AEW98908.1"/>
    <property type="molecule type" value="Genomic_DNA"/>
</dbReference>